<keyword evidence="2" id="KW-1185">Reference proteome</keyword>
<dbReference type="EMBL" id="BMAO01029196">
    <property type="protein sequence ID" value="GFR30004.1"/>
    <property type="molecule type" value="Genomic_DNA"/>
</dbReference>
<evidence type="ECO:0000313" key="1">
    <source>
        <dbReference type="EMBL" id="GFR30004.1"/>
    </source>
</evidence>
<evidence type="ECO:0000313" key="2">
    <source>
        <dbReference type="Proteomes" id="UP000887116"/>
    </source>
</evidence>
<organism evidence="1 2">
    <name type="scientific">Trichonephila clavata</name>
    <name type="common">Joro spider</name>
    <name type="synonym">Nephila clavata</name>
    <dbReference type="NCBI Taxonomy" id="2740835"/>
    <lineage>
        <taxon>Eukaryota</taxon>
        <taxon>Metazoa</taxon>
        <taxon>Ecdysozoa</taxon>
        <taxon>Arthropoda</taxon>
        <taxon>Chelicerata</taxon>
        <taxon>Arachnida</taxon>
        <taxon>Araneae</taxon>
        <taxon>Araneomorphae</taxon>
        <taxon>Entelegynae</taxon>
        <taxon>Araneoidea</taxon>
        <taxon>Nephilidae</taxon>
        <taxon>Trichonephila</taxon>
    </lineage>
</organism>
<reference evidence="1" key="1">
    <citation type="submission" date="2020-07" db="EMBL/GenBank/DDBJ databases">
        <title>Multicomponent nature underlies the extraordinary mechanical properties of spider dragline silk.</title>
        <authorList>
            <person name="Kono N."/>
            <person name="Nakamura H."/>
            <person name="Mori M."/>
            <person name="Yoshida Y."/>
            <person name="Ohtoshi R."/>
            <person name="Malay A.D."/>
            <person name="Moran D.A.P."/>
            <person name="Tomita M."/>
            <person name="Numata K."/>
            <person name="Arakawa K."/>
        </authorList>
    </citation>
    <scope>NUCLEOTIDE SEQUENCE</scope>
</reference>
<sequence>MYPRLWRKRRECVPFKLLESLRNVTSKDRQALKAPQYTSIELQQHIQDTSWMISNRPEPLSSNCKPFPYSSHRQTVINPTAPKFVFEMVSGKFMYKT</sequence>
<protein>
    <submittedName>
        <fullName evidence="1">Uncharacterized protein</fullName>
    </submittedName>
</protein>
<comment type="caution">
    <text evidence="1">The sequence shown here is derived from an EMBL/GenBank/DDBJ whole genome shotgun (WGS) entry which is preliminary data.</text>
</comment>
<name>A0A8X6IX01_TRICU</name>
<accession>A0A8X6IX01</accession>
<dbReference type="Proteomes" id="UP000887116">
    <property type="component" value="Unassembled WGS sequence"/>
</dbReference>
<proteinExistence type="predicted"/>
<gene>
    <name evidence="1" type="ORF">TNCT_394241</name>
</gene>
<dbReference type="AlphaFoldDB" id="A0A8X6IX01"/>